<feature type="domain" description="MRH" evidence="9">
    <location>
        <begin position="131"/>
        <end position="274"/>
    </location>
</feature>
<feature type="compositionally biased region" description="Basic and acidic residues" evidence="8">
    <location>
        <begin position="562"/>
        <end position="579"/>
    </location>
</feature>
<feature type="region of interest" description="Disordered" evidence="8">
    <location>
        <begin position="365"/>
        <end position="394"/>
    </location>
</feature>
<evidence type="ECO:0000313" key="10">
    <source>
        <dbReference type="EMBL" id="KAJ8101017.1"/>
    </source>
</evidence>
<feature type="compositionally biased region" description="Low complexity" evidence="8">
    <location>
        <begin position="524"/>
        <end position="536"/>
    </location>
</feature>
<evidence type="ECO:0000256" key="6">
    <source>
        <dbReference type="ARBA" id="ARBA00023157"/>
    </source>
</evidence>
<protein>
    <recommendedName>
        <fullName evidence="7">Endoplasmic reticulum lectin</fullName>
    </recommendedName>
    <alternativeName>
        <fullName evidence="7">Protein OS-9 homolog</fullName>
    </alternativeName>
</protein>
<keyword evidence="4 7" id="KW-0430">Lectin</keyword>
<comment type="similarity">
    <text evidence="2 7">Belongs to the OS-9 family.</text>
</comment>
<evidence type="ECO:0000256" key="4">
    <source>
        <dbReference type="ARBA" id="ARBA00022734"/>
    </source>
</evidence>
<dbReference type="GO" id="GO:0030246">
    <property type="term" value="F:carbohydrate binding"/>
    <property type="evidence" value="ECO:0007669"/>
    <property type="project" value="UniProtKB-UniRule"/>
</dbReference>
<comment type="caution">
    <text evidence="10">The sequence shown here is derived from an EMBL/GenBank/DDBJ whole genome shotgun (WGS) entry which is preliminary data.</text>
</comment>
<evidence type="ECO:0000313" key="11">
    <source>
        <dbReference type="Proteomes" id="UP001217417"/>
    </source>
</evidence>
<keyword evidence="6" id="KW-1015">Disulfide bond</keyword>
<dbReference type="Pfam" id="PF07915">
    <property type="entry name" value="PRKCSH"/>
    <property type="match status" value="1"/>
</dbReference>
<feature type="compositionally biased region" description="Polar residues" evidence="8">
    <location>
        <begin position="369"/>
        <end position="393"/>
    </location>
</feature>
<evidence type="ECO:0000259" key="9">
    <source>
        <dbReference type="PROSITE" id="PS51914"/>
    </source>
</evidence>
<dbReference type="GO" id="GO:0005788">
    <property type="term" value="C:endoplasmic reticulum lumen"/>
    <property type="evidence" value="ECO:0007669"/>
    <property type="project" value="UniProtKB-UniRule"/>
</dbReference>
<dbReference type="Proteomes" id="UP001217417">
    <property type="component" value="Unassembled WGS sequence"/>
</dbReference>
<evidence type="ECO:0000256" key="3">
    <source>
        <dbReference type="ARBA" id="ARBA00022729"/>
    </source>
</evidence>
<sequence>MLLTSRNGRSAWCWAALTAISVVPAFALFSVQDDILAFPQFQISMSDDIISDDEAARLLSEQAEQANRNDNNIQQYETLKLQGEKFLCSLPVLQPQTILNASEKELSKSEEEKELRRAQASGWDLLEPLNGTCLYYMAGWWTYSFCHKVEVKQFHQLAPQKGVTLYPPKEDPHSKSYILGRVLQQKSSDEVGGEDGDKARSSLGAETTVQSAGEMRYLVQKIGGGSVCDLTGRERKIEIQFHCNQNSHDKIAWIKEVTTCRYLMVIHTPRLCQDVAYLPPKEDRANEIKCQRILLEEEMEKSRSKASLDAEILAAMIDHDIDGSSYRTHDIVTQYKGGKRHKAYHRQSGLTTDERSIVEPAEMAAESETVISSTLDEQSAERPSTNSDSGTETNVDDVDVEIDSIFPGERLAAKSAPDLVTSADMLKRDIQRQMAAGTFLTPEGKVASADDEFSYSVALVDVNGQVIGVVTVVVSKGQVLVELDQSRGGHSLHDRKELLDKFPQKLKDELREFSGGTKLDVIASGLDPSGSVSSSPTNLVQNEEGDAENVGGGAGEATDDNTEQREGADDYRIVIRDEL</sequence>
<keyword evidence="11" id="KW-1185">Reference proteome</keyword>
<keyword evidence="3" id="KW-0732">Signal</keyword>
<keyword evidence="5 7" id="KW-0256">Endoplasmic reticulum</keyword>
<evidence type="ECO:0000256" key="2">
    <source>
        <dbReference type="ARBA" id="ARBA00009918"/>
    </source>
</evidence>
<dbReference type="EMBL" id="JARPMG010000004">
    <property type="protein sequence ID" value="KAJ8101017.1"/>
    <property type="molecule type" value="Genomic_DNA"/>
</dbReference>
<name>A0AAD7VSH2_9ASCO</name>
<dbReference type="GO" id="GO:0005789">
    <property type="term" value="C:endoplasmic reticulum membrane"/>
    <property type="evidence" value="ECO:0007669"/>
    <property type="project" value="UniProtKB-SubCell"/>
</dbReference>
<dbReference type="InterPro" id="IPR044865">
    <property type="entry name" value="MRH_dom"/>
</dbReference>
<organism evidence="10 11">
    <name type="scientific">Lipomyces tetrasporus</name>
    <dbReference type="NCBI Taxonomy" id="54092"/>
    <lineage>
        <taxon>Eukaryota</taxon>
        <taxon>Fungi</taxon>
        <taxon>Dikarya</taxon>
        <taxon>Ascomycota</taxon>
        <taxon>Saccharomycotina</taxon>
        <taxon>Lipomycetes</taxon>
        <taxon>Lipomycetales</taxon>
        <taxon>Lipomycetaceae</taxon>
        <taxon>Lipomyces</taxon>
    </lineage>
</organism>
<accession>A0AAD7VSH2</accession>
<dbReference type="PANTHER" id="PTHR15414">
    <property type="entry name" value="OS-9-RELATED"/>
    <property type="match status" value="1"/>
</dbReference>
<dbReference type="PANTHER" id="PTHR15414:SF0">
    <property type="entry name" value="ENDOPLASMIC RETICULUM LECTIN 1"/>
    <property type="match status" value="1"/>
</dbReference>
<evidence type="ECO:0000256" key="5">
    <source>
        <dbReference type="ARBA" id="ARBA00022824"/>
    </source>
</evidence>
<dbReference type="GO" id="GO:0030968">
    <property type="term" value="P:endoplasmic reticulum unfolded protein response"/>
    <property type="evidence" value="ECO:0007669"/>
    <property type="project" value="UniProtKB-UniRule"/>
</dbReference>
<evidence type="ECO:0000256" key="1">
    <source>
        <dbReference type="ARBA" id="ARBA00004367"/>
    </source>
</evidence>
<comment type="subcellular location">
    <subcellularLocation>
        <location evidence="1 7">Endoplasmic reticulum membrane</location>
        <topology evidence="1 7">Peripheral membrane protein</topology>
        <orientation evidence="1 7">Lumenal side</orientation>
    </subcellularLocation>
</comment>
<feature type="region of interest" description="Disordered" evidence="8">
    <location>
        <begin position="524"/>
        <end position="579"/>
    </location>
</feature>
<dbReference type="SUPFAM" id="SSF50911">
    <property type="entry name" value="Mannose 6-phosphate receptor domain"/>
    <property type="match status" value="1"/>
</dbReference>
<dbReference type="PROSITE" id="PS51914">
    <property type="entry name" value="MRH"/>
    <property type="match status" value="1"/>
</dbReference>
<dbReference type="InterPro" id="IPR012913">
    <property type="entry name" value="OS9-like_dom"/>
</dbReference>
<evidence type="ECO:0000256" key="7">
    <source>
        <dbReference type="RuleBase" id="RU369099"/>
    </source>
</evidence>
<dbReference type="AlphaFoldDB" id="A0AAD7VSH2"/>
<dbReference type="Gene3D" id="2.70.130.10">
    <property type="entry name" value="Mannose-6-phosphate receptor binding domain"/>
    <property type="match status" value="1"/>
</dbReference>
<dbReference type="GeneID" id="80882423"/>
<reference evidence="10" key="1">
    <citation type="submission" date="2023-03" db="EMBL/GenBank/DDBJ databases">
        <title>Near-Complete genome sequence of Lipomyces tetrasporous NRRL Y-64009, an oleaginous yeast capable of growing on lignocellulosic hydrolysates.</title>
        <authorList>
            <consortium name="Lawrence Berkeley National Laboratory"/>
            <person name="Jagtap S.S."/>
            <person name="Liu J.-J."/>
            <person name="Walukiewicz H.E."/>
            <person name="Pangilinan J."/>
            <person name="Lipzen A."/>
            <person name="Ahrendt S."/>
            <person name="Koriabine M."/>
            <person name="Cobaugh K."/>
            <person name="Salamov A."/>
            <person name="Yoshinaga Y."/>
            <person name="Ng V."/>
            <person name="Daum C."/>
            <person name="Grigoriev I.V."/>
            <person name="Slininger P.J."/>
            <person name="Dien B.S."/>
            <person name="Jin Y.-S."/>
            <person name="Rao C.V."/>
        </authorList>
    </citation>
    <scope>NUCLEOTIDE SEQUENCE</scope>
    <source>
        <strain evidence="10">NRRL Y-64009</strain>
    </source>
</reference>
<comment type="function">
    <text evidence="7">Lectin involved in the quality control of the secretory pathway. As a member of the endoplasmic reticulum-associated degradation lumenal (ERAD-L) surveillance system, targets misfolded endoplasmic reticulum lumenal glycoproteins for degradation.</text>
</comment>
<keyword evidence="7" id="KW-0472">Membrane</keyword>
<dbReference type="InterPro" id="IPR045149">
    <property type="entry name" value="OS-9-like"/>
</dbReference>
<dbReference type="RefSeq" id="XP_056044467.1">
    <property type="nucleotide sequence ID" value="XM_056187257.1"/>
</dbReference>
<dbReference type="InterPro" id="IPR009011">
    <property type="entry name" value="Man6P_isomerase_rcpt-bd_dom_sf"/>
</dbReference>
<gene>
    <name evidence="10" type="ORF">POJ06DRAFT_250192</name>
</gene>
<evidence type="ECO:0000256" key="8">
    <source>
        <dbReference type="SAM" id="MobiDB-lite"/>
    </source>
</evidence>
<dbReference type="GO" id="GO:0030970">
    <property type="term" value="P:retrograde protein transport, ER to cytosol"/>
    <property type="evidence" value="ECO:0007669"/>
    <property type="project" value="TreeGrafter"/>
</dbReference>
<proteinExistence type="inferred from homology"/>